<dbReference type="InterPro" id="IPR011559">
    <property type="entry name" value="Initiation_fac_2B_a/b/d"/>
</dbReference>
<proteinExistence type="inferred from homology"/>
<dbReference type="Pfam" id="PF01008">
    <property type="entry name" value="IF-2B"/>
    <property type="match status" value="1"/>
</dbReference>
<keyword evidence="5" id="KW-0396">Initiation factor</keyword>
<keyword evidence="2 4" id="KW-0413">Isomerase</keyword>
<dbReference type="GO" id="GO:0046523">
    <property type="term" value="F:S-methyl-5-thioribose-1-phosphate isomerase activity"/>
    <property type="evidence" value="ECO:0007669"/>
    <property type="project" value="TreeGrafter"/>
</dbReference>
<comment type="catalytic activity">
    <reaction evidence="4">
        <text>alpha-D-ribose 1,5-bisphosphate = D-ribulose 1,5-bisphosphate</text>
        <dbReference type="Rhea" id="RHEA:32243"/>
        <dbReference type="ChEBI" id="CHEBI:57870"/>
        <dbReference type="ChEBI" id="CHEBI:68688"/>
        <dbReference type="EC" id="5.3.1.29"/>
    </reaction>
</comment>
<gene>
    <name evidence="5" type="ORF">CF15_07795</name>
</gene>
<keyword evidence="3 4" id="KW-0119">Carbohydrate metabolism</keyword>
<evidence type="ECO:0000256" key="2">
    <source>
        <dbReference type="ARBA" id="ARBA00023235"/>
    </source>
</evidence>
<comment type="function">
    <text evidence="4">Catalyzes the isomerization of ribose 1,5-bisphosphate (R15P) to ribulose 1,5-bisphosphate (RuBP), the CO(2) acceptor and substrate for RubisCO. Functions in an archaeal AMP degradation pathway, together with AMP phosphorylase and RubisCO.</text>
</comment>
<dbReference type="InterPro" id="IPR005250">
    <property type="entry name" value="R15Pi"/>
</dbReference>
<dbReference type="GO" id="GO:0019323">
    <property type="term" value="P:pentose catabolic process"/>
    <property type="evidence" value="ECO:0007669"/>
    <property type="project" value="UniProtKB-UniRule"/>
</dbReference>
<dbReference type="PANTHER" id="PTHR43475:SF2">
    <property type="entry name" value="RIBOSE 1,5-BISPHOSPHATE ISOMERASE"/>
    <property type="match status" value="1"/>
</dbReference>
<feature type="binding site" evidence="4">
    <location>
        <begin position="20"/>
        <end position="23"/>
    </location>
    <ligand>
        <name>substrate</name>
    </ligand>
</feature>
<dbReference type="InterPro" id="IPR037171">
    <property type="entry name" value="NagB/RpiA_transferase-like"/>
</dbReference>
<dbReference type="HAMAP" id="MF_02230">
    <property type="entry name" value="R15P_isomerase"/>
    <property type="match status" value="1"/>
</dbReference>
<keyword evidence="6" id="KW-1185">Reference proteome</keyword>
<evidence type="ECO:0000313" key="6">
    <source>
        <dbReference type="Proteomes" id="UP000053352"/>
    </source>
</evidence>
<dbReference type="InterPro" id="IPR000649">
    <property type="entry name" value="IF-2B-related"/>
</dbReference>
<dbReference type="RefSeq" id="WP_058371286.1">
    <property type="nucleotide sequence ID" value="NZ_LNTB01000001.1"/>
</dbReference>
<dbReference type="FunFam" id="3.40.50.10470:FF:000019">
    <property type="entry name" value="Ribose 1,5-bisphosphate isomerase"/>
    <property type="match status" value="1"/>
</dbReference>
<dbReference type="OrthoDB" id="27639at2157"/>
<evidence type="ECO:0000256" key="1">
    <source>
        <dbReference type="ARBA" id="ARBA00009229"/>
    </source>
</evidence>
<dbReference type="PANTHER" id="PTHR43475">
    <property type="entry name" value="METHYLTHIORIBOSE-1-PHOSPHATE ISOMERASE"/>
    <property type="match status" value="1"/>
</dbReference>
<dbReference type="NCBIfam" id="TIGR00524">
    <property type="entry name" value="eIF-2B_rel"/>
    <property type="match status" value="1"/>
</dbReference>
<name>A0A0V8RX07_PYROC</name>
<dbReference type="AlphaFoldDB" id="A0A0V8RX07"/>
<comment type="caution">
    <text evidence="5">The sequence shown here is derived from an EMBL/GenBank/DDBJ whole genome shotgun (WGS) entry which is preliminary data.</text>
</comment>
<comment type="miscellaneous">
    <text evidence="4">Reaction proceeds via a cis-phosphoenolate intermediate.</text>
</comment>
<reference evidence="5 6" key="1">
    <citation type="submission" date="2015-11" db="EMBL/GenBank/DDBJ databases">
        <title>Genome sequence of Pyrodictium occultum PL-19, a marine hyperthermophilic archaeon isolated from Volcano, Italy.</title>
        <authorList>
            <person name="Utturkar S."/>
            <person name="Huber H."/>
            <person name="Leptihn S."/>
            <person name="Brown S."/>
            <person name="Stetter K.O."/>
            <person name="Podar M."/>
        </authorList>
    </citation>
    <scope>NUCLEOTIDE SEQUENCE [LARGE SCALE GENOMIC DNA]</scope>
    <source>
        <strain evidence="5 6">PL-19</strain>
    </source>
</reference>
<dbReference type="FunFam" id="1.20.120.420:FF:000011">
    <property type="entry name" value="Ribose 1,5-bisphosphate isomerase"/>
    <property type="match status" value="1"/>
</dbReference>
<feature type="binding site" evidence="4">
    <location>
        <position position="238"/>
    </location>
    <ligand>
        <name>substrate</name>
    </ligand>
</feature>
<feature type="active site" description="Proton donor" evidence="4">
    <location>
        <position position="202"/>
    </location>
</feature>
<dbReference type="InterPro" id="IPR027363">
    <property type="entry name" value="M1Pi_N"/>
</dbReference>
<evidence type="ECO:0000256" key="3">
    <source>
        <dbReference type="ARBA" id="ARBA00023277"/>
    </source>
</evidence>
<dbReference type="InterPro" id="IPR042529">
    <property type="entry name" value="IF_2B-like_C"/>
</dbReference>
<dbReference type="GO" id="GO:0043917">
    <property type="term" value="F:ribose 1,5-bisphosphate isomerase activity"/>
    <property type="evidence" value="ECO:0007669"/>
    <property type="project" value="UniProtKB-UniRule"/>
</dbReference>
<protein>
    <recommendedName>
        <fullName evidence="4">Ribose 1,5-bisphosphate isomerase</fullName>
        <shortName evidence="4">R15P isomerase</shortName>
        <shortName evidence="4">R15Pi</shortName>
        <ecNumber evidence="4">5.3.1.29</ecNumber>
    </recommendedName>
    <alternativeName>
        <fullName evidence="4">Ribulose 1,5-bisphosphate synthase</fullName>
        <shortName evidence="4">RuBP synthase</shortName>
    </alternativeName>
</protein>
<feature type="binding site" evidence="4">
    <location>
        <position position="63"/>
    </location>
    <ligand>
        <name>substrate</name>
    </ligand>
</feature>
<dbReference type="EMBL" id="LNTB01000001">
    <property type="protein sequence ID" value="KSW12604.1"/>
    <property type="molecule type" value="Genomic_DNA"/>
</dbReference>
<evidence type="ECO:0000313" key="5">
    <source>
        <dbReference type="EMBL" id="KSW12604.1"/>
    </source>
</evidence>
<feature type="active site" description="Proton acceptor" evidence="4">
    <location>
        <position position="131"/>
    </location>
</feature>
<dbReference type="STRING" id="2309.CF15_07795"/>
<dbReference type="Gene3D" id="1.20.120.420">
    <property type="entry name" value="translation initiation factor eif-2b, domain 1"/>
    <property type="match status" value="1"/>
</dbReference>
<sequence>MELPEEVRRIAEDIKAMRIRGAGRIARAAAQTLMLAAEAYKGDSLEDFRAYMEEVARLLISTRPTAVSLPNAVNYVMRALREGRFQSPEDARKAVVEAARDFIEYSLQAVRRIGEIGSRLIETGDRIITHCNSNAVESILVTAWRSGKRFHVYATETRPRFQGYITARNLAREGIPVTLVPDSAVLSVMRSRRITRVIVGADTIAANGAVINKIGTSQIALAAHLHRIPFIVATETYKFSPYTVVGQPVEIEERPPEEVLENPPEGVVIRNPAFDATPPEYVDMIVTERGIIPPKSVALVLWELFRRRPAEAGGVKVEEDATA</sequence>
<dbReference type="GO" id="GO:0019509">
    <property type="term" value="P:L-methionine salvage from methylthioadenosine"/>
    <property type="evidence" value="ECO:0007669"/>
    <property type="project" value="TreeGrafter"/>
</dbReference>
<comment type="caution">
    <text evidence="4">Lacks conserved residue(s) required for the propagation of feature annotation.</text>
</comment>
<dbReference type="GO" id="GO:0003743">
    <property type="term" value="F:translation initiation factor activity"/>
    <property type="evidence" value="ECO:0007669"/>
    <property type="project" value="UniProtKB-KW"/>
</dbReference>
<dbReference type="Proteomes" id="UP000053352">
    <property type="component" value="Unassembled WGS sequence"/>
</dbReference>
<dbReference type="EC" id="5.3.1.29" evidence="4"/>
<organism evidence="5 6">
    <name type="scientific">Pyrodictium occultum</name>
    <dbReference type="NCBI Taxonomy" id="2309"/>
    <lineage>
        <taxon>Archaea</taxon>
        <taxon>Thermoproteota</taxon>
        <taxon>Thermoprotei</taxon>
        <taxon>Desulfurococcales</taxon>
        <taxon>Pyrodictiaceae</taxon>
        <taxon>Pyrodictium</taxon>
    </lineage>
</organism>
<accession>A0A0V8RX07</accession>
<evidence type="ECO:0000256" key="4">
    <source>
        <dbReference type="HAMAP-Rule" id="MF_02230"/>
    </source>
</evidence>
<dbReference type="NCBIfam" id="TIGR00511">
    <property type="entry name" value="ribulose_e2b2"/>
    <property type="match status" value="1"/>
</dbReference>
<dbReference type="SUPFAM" id="SSF100950">
    <property type="entry name" value="NagB/RpiA/CoA transferase-like"/>
    <property type="match status" value="1"/>
</dbReference>
<keyword evidence="5" id="KW-0648">Protein biosynthesis</keyword>
<dbReference type="Gene3D" id="3.40.50.10470">
    <property type="entry name" value="Translation initiation factor eif-2b, domain 2"/>
    <property type="match status" value="1"/>
</dbReference>
<feature type="binding site" evidence="4">
    <location>
        <begin position="212"/>
        <end position="213"/>
    </location>
    <ligand>
        <name>substrate</name>
    </ligand>
</feature>
<comment type="similarity">
    <text evidence="1 4">Belongs to the eIF-2B alpha/beta/delta subunits family. R15P isomerase subfamily.</text>
</comment>